<organism evidence="2 3">
    <name type="scientific">Pandoraea horticolens</name>
    <dbReference type="NCBI Taxonomy" id="2508298"/>
    <lineage>
        <taxon>Bacteria</taxon>
        <taxon>Pseudomonadati</taxon>
        <taxon>Pseudomonadota</taxon>
        <taxon>Betaproteobacteria</taxon>
        <taxon>Burkholderiales</taxon>
        <taxon>Burkholderiaceae</taxon>
        <taxon>Pandoraea</taxon>
    </lineage>
</organism>
<reference evidence="2 3" key="1">
    <citation type="submission" date="2019-08" db="EMBL/GenBank/DDBJ databases">
        <authorList>
            <person name="Peeters C."/>
        </authorList>
    </citation>
    <scope>NUCLEOTIDE SEQUENCE [LARGE SCALE GENOMIC DNA]</scope>
    <source>
        <strain evidence="2 3">LMG 31112</strain>
    </source>
</reference>
<keyword evidence="1" id="KW-1133">Transmembrane helix</keyword>
<dbReference type="RefSeq" id="WP_150621395.1">
    <property type="nucleotide sequence ID" value="NZ_CABPSM010000009.1"/>
</dbReference>
<proteinExistence type="predicted"/>
<keyword evidence="3" id="KW-1185">Reference proteome</keyword>
<evidence type="ECO:0008006" key="4">
    <source>
        <dbReference type="Google" id="ProtNLM"/>
    </source>
</evidence>
<feature type="transmembrane region" description="Helical" evidence="1">
    <location>
        <begin position="48"/>
        <end position="68"/>
    </location>
</feature>
<feature type="transmembrane region" description="Helical" evidence="1">
    <location>
        <begin position="12"/>
        <end position="36"/>
    </location>
</feature>
<accession>A0A5E4WHK0</accession>
<dbReference type="EMBL" id="CABPSM010000009">
    <property type="protein sequence ID" value="VVE23074.1"/>
    <property type="molecule type" value="Genomic_DNA"/>
</dbReference>
<gene>
    <name evidence="2" type="ORF">PHO31112_03235</name>
</gene>
<evidence type="ECO:0000313" key="3">
    <source>
        <dbReference type="Proteomes" id="UP000343317"/>
    </source>
</evidence>
<keyword evidence="1" id="KW-0812">Transmembrane</keyword>
<name>A0A5E4WHK0_9BURK</name>
<dbReference type="Proteomes" id="UP000343317">
    <property type="component" value="Unassembled WGS sequence"/>
</dbReference>
<protein>
    <recommendedName>
        <fullName evidence="4">Transmembrane protein</fullName>
    </recommendedName>
</protein>
<dbReference type="AlphaFoldDB" id="A0A5E4WHK0"/>
<sequence>MEKRRLTSVSPLSAFVHGALVSFLLAYPLVALMRFFQHFDGPVEGPWWAIWLLFPAGFAIFGAVWAMLASLAYNSVARLLGGVVYTSAEKQP</sequence>
<evidence type="ECO:0000256" key="1">
    <source>
        <dbReference type="SAM" id="Phobius"/>
    </source>
</evidence>
<evidence type="ECO:0000313" key="2">
    <source>
        <dbReference type="EMBL" id="VVE23074.1"/>
    </source>
</evidence>
<keyword evidence="1" id="KW-0472">Membrane</keyword>